<evidence type="ECO:0000313" key="1">
    <source>
        <dbReference type="EMBL" id="JAH91918.1"/>
    </source>
</evidence>
<reference evidence="1" key="1">
    <citation type="submission" date="2014-11" db="EMBL/GenBank/DDBJ databases">
        <authorList>
            <person name="Amaro Gonzalez C."/>
        </authorList>
    </citation>
    <scope>NUCLEOTIDE SEQUENCE</scope>
</reference>
<proteinExistence type="predicted"/>
<name>A0A0E9WR32_ANGAN</name>
<dbReference type="EMBL" id="GBXM01016659">
    <property type="protein sequence ID" value="JAH91918.1"/>
    <property type="molecule type" value="Transcribed_RNA"/>
</dbReference>
<organism evidence="1">
    <name type="scientific">Anguilla anguilla</name>
    <name type="common">European freshwater eel</name>
    <name type="synonym">Muraena anguilla</name>
    <dbReference type="NCBI Taxonomy" id="7936"/>
    <lineage>
        <taxon>Eukaryota</taxon>
        <taxon>Metazoa</taxon>
        <taxon>Chordata</taxon>
        <taxon>Craniata</taxon>
        <taxon>Vertebrata</taxon>
        <taxon>Euteleostomi</taxon>
        <taxon>Actinopterygii</taxon>
        <taxon>Neopterygii</taxon>
        <taxon>Teleostei</taxon>
        <taxon>Anguilliformes</taxon>
        <taxon>Anguillidae</taxon>
        <taxon>Anguilla</taxon>
    </lineage>
</organism>
<reference evidence="1" key="2">
    <citation type="journal article" date="2015" name="Fish Shellfish Immunol.">
        <title>Early steps in the European eel (Anguilla anguilla)-Vibrio vulnificus interaction in the gills: Role of the RtxA13 toxin.</title>
        <authorList>
            <person name="Callol A."/>
            <person name="Pajuelo D."/>
            <person name="Ebbesson L."/>
            <person name="Teles M."/>
            <person name="MacKenzie S."/>
            <person name="Amaro C."/>
        </authorList>
    </citation>
    <scope>NUCLEOTIDE SEQUENCE</scope>
</reference>
<protein>
    <submittedName>
        <fullName evidence="1">Uncharacterized protein</fullName>
    </submittedName>
</protein>
<accession>A0A0E9WR32</accession>
<dbReference type="AlphaFoldDB" id="A0A0E9WR32"/>
<sequence length="61" mass="6858">MTEAQVRLLHCIFRCRRSRVKEEGRLCRAVGVTWTAEVVTPGSGLPQTARFSPLLKMSILT</sequence>